<name>A0ABM9E685_9HYPH</name>
<dbReference type="Proteomes" id="UP001153050">
    <property type="component" value="Unassembled WGS sequence"/>
</dbReference>
<proteinExistence type="predicted"/>
<evidence type="ECO:0000313" key="1">
    <source>
        <dbReference type="EMBL" id="CAH2404598.1"/>
    </source>
</evidence>
<accession>A0ABM9E685</accession>
<reference evidence="1 2" key="1">
    <citation type="submission" date="2022-03" db="EMBL/GenBank/DDBJ databases">
        <authorList>
            <person name="Brunel B."/>
        </authorList>
    </citation>
    <scope>NUCLEOTIDE SEQUENCE [LARGE SCALE GENOMIC DNA]</scope>
    <source>
        <strain evidence="1">STM5069sample</strain>
    </source>
</reference>
<evidence type="ECO:0000313" key="2">
    <source>
        <dbReference type="Proteomes" id="UP001153050"/>
    </source>
</evidence>
<sequence length="149" mass="16758">MESSRSGDLSSRRRPISSSLRTARLRRRCFRAESRCSTLFSFVNTQHTGGSPDPNLALLLNPEDEAHFVTVCETATGDQAGVGSHAKQPSFLYVVVHRRYGAWTHLYRVASDGRPGRLLVYLEMIFLGERLAEAKDWARRNLLPPIDLS</sequence>
<protein>
    <submittedName>
        <fullName evidence="1">Uncharacterized protein</fullName>
    </submittedName>
</protein>
<dbReference type="EMBL" id="CAKXZT010000139">
    <property type="protein sequence ID" value="CAH2404598.1"/>
    <property type="molecule type" value="Genomic_DNA"/>
</dbReference>
<organism evidence="1 2">
    <name type="scientific">Mesorhizobium escarrei</name>
    <dbReference type="NCBI Taxonomy" id="666018"/>
    <lineage>
        <taxon>Bacteria</taxon>
        <taxon>Pseudomonadati</taxon>
        <taxon>Pseudomonadota</taxon>
        <taxon>Alphaproteobacteria</taxon>
        <taxon>Hyphomicrobiales</taxon>
        <taxon>Phyllobacteriaceae</taxon>
        <taxon>Mesorhizobium</taxon>
    </lineage>
</organism>
<gene>
    <name evidence="1" type="ORF">MES5069_430012</name>
</gene>
<keyword evidence="2" id="KW-1185">Reference proteome</keyword>
<comment type="caution">
    <text evidence="1">The sequence shown here is derived from an EMBL/GenBank/DDBJ whole genome shotgun (WGS) entry which is preliminary data.</text>
</comment>